<feature type="non-terminal residue" evidence="1">
    <location>
        <position position="354"/>
    </location>
</feature>
<name>A0ABQ6N7D4_9STRA</name>
<gene>
    <name evidence="1" type="ORF">TeGR_g12189</name>
</gene>
<accession>A0ABQ6N7D4</accession>
<evidence type="ECO:0008006" key="3">
    <source>
        <dbReference type="Google" id="ProtNLM"/>
    </source>
</evidence>
<evidence type="ECO:0000313" key="2">
    <source>
        <dbReference type="Proteomes" id="UP001165060"/>
    </source>
</evidence>
<protein>
    <recommendedName>
        <fullName evidence="3">Methyltransferase FkbM domain-containing protein</fullName>
    </recommendedName>
</protein>
<dbReference type="EMBL" id="BRYB01001022">
    <property type="protein sequence ID" value="GMI41742.1"/>
    <property type="molecule type" value="Genomic_DNA"/>
</dbReference>
<organism evidence="1 2">
    <name type="scientific">Tetraparma gracilis</name>
    <dbReference type="NCBI Taxonomy" id="2962635"/>
    <lineage>
        <taxon>Eukaryota</taxon>
        <taxon>Sar</taxon>
        <taxon>Stramenopiles</taxon>
        <taxon>Ochrophyta</taxon>
        <taxon>Bolidophyceae</taxon>
        <taxon>Parmales</taxon>
        <taxon>Triparmaceae</taxon>
        <taxon>Tetraparma</taxon>
    </lineage>
</organism>
<dbReference type="Proteomes" id="UP001165060">
    <property type="component" value="Unassembled WGS sequence"/>
</dbReference>
<reference evidence="1 2" key="1">
    <citation type="journal article" date="2023" name="Commun. Biol.">
        <title>Genome analysis of Parmales, the sister group of diatoms, reveals the evolutionary specialization of diatoms from phago-mixotrophs to photoautotrophs.</title>
        <authorList>
            <person name="Ban H."/>
            <person name="Sato S."/>
            <person name="Yoshikawa S."/>
            <person name="Yamada K."/>
            <person name="Nakamura Y."/>
            <person name="Ichinomiya M."/>
            <person name="Sato N."/>
            <person name="Blanc-Mathieu R."/>
            <person name="Endo H."/>
            <person name="Kuwata A."/>
            <person name="Ogata H."/>
        </authorList>
    </citation>
    <scope>NUCLEOTIDE SEQUENCE [LARGE SCALE GENOMIC DNA]</scope>
</reference>
<evidence type="ECO:0000313" key="1">
    <source>
        <dbReference type="EMBL" id="GMI41742.1"/>
    </source>
</evidence>
<proteinExistence type="predicted"/>
<sequence length="354" mass="37898">MLFIVLAPPETSEVCFSYLQDDAAEKVEQQGAGCTRPVSGIAQMRVLLPESLQHESEATSHTFLVTGRGTAADPVPVTIFLPPSPASPNRPHLIPAAVASAGDYASERSLFATQKANYLSSCVPTFPSSPPLHPDRLENSHQSLFLLELVFGSASSRPLTFVESGSADIFSSHTDLLERSLCWTGVGVEPIVGWAESTAEARPGMFQVHGALCKGGGPSEDFGITFVEDDSNPHLSGFSAEGEGVGTVCHHPTRLLSGLGLDRVDLFVLDCEGCELSVLEAFYGTPGAPEVLVDVWLVEGNDFGAVHSVLVGGGDYFLLTCVGVMDAVFVRKESDLWTDEMRRVRDVSVREKCN</sequence>
<keyword evidence="2" id="KW-1185">Reference proteome</keyword>
<comment type="caution">
    <text evidence="1">The sequence shown here is derived from an EMBL/GenBank/DDBJ whole genome shotgun (WGS) entry which is preliminary data.</text>
</comment>